<keyword evidence="6" id="KW-1185">Reference proteome</keyword>
<evidence type="ECO:0000313" key="6">
    <source>
        <dbReference type="Proteomes" id="UP000541583"/>
    </source>
</evidence>
<dbReference type="SUPFAM" id="SSF52540">
    <property type="entry name" value="P-loop containing nucleoside triphosphate hydrolases"/>
    <property type="match status" value="1"/>
</dbReference>
<dbReference type="PROSITE" id="PS50893">
    <property type="entry name" value="ABC_TRANSPORTER_2"/>
    <property type="match status" value="1"/>
</dbReference>
<dbReference type="PANTHER" id="PTHR42734">
    <property type="entry name" value="METAL TRANSPORT SYSTEM ATP-BINDING PROTEIN TM_0124-RELATED"/>
    <property type="match status" value="1"/>
</dbReference>
<dbReference type="InterPro" id="IPR003593">
    <property type="entry name" value="AAA+_ATPase"/>
</dbReference>
<evidence type="ECO:0000259" key="4">
    <source>
        <dbReference type="PROSITE" id="PS50893"/>
    </source>
</evidence>
<evidence type="ECO:0000256" key="2">
    <source>
        <dbReference type="ARBA" id="ARBA00022741"/>
    </source>
</evidence>
<dbReference type="Pfam" id="PF00005">
    <property type="entry name" value="ABC_tran"/>
    <property type="match status" value="1"/>
</dbReference>
<dbReference type="Proteomes" id="UP000541583">
    <property type="component" value="Unassembled WGS sequence"/>
</dbReference>
<name>A0ABR6PRK2_9SPHI</name>
<evidence type="ECO:0000256" key="1">
    <source>
        <dbReference type="ARBA" id="ARBA00022448"/>
    </source>
</evidence>
<reference evidence="5 6" key="1">
    <citation type="submission" date="2020-08" db="EMBL/GenBank/DDBJ databases">
        <title>Genomic Encyclopedia of Type Strains, Phase IV (KMG-V): Genome sequencing to study the core and pangenomes of soil and plant-associated prokaryotes.</title>
        <authorList>
            <person name="Whitman W."/>
        </authorList>
    </citation>
    <scope>NUCLEOTIDE SEQUENCE [LARGE SCALE GENOMIC DNA]</scope>
    <source>
        <strain evidence="5 6">ANJLi2</strain>
    </source>
</reference>
<dbReference type="EMBL" id="JACHCB010000018">
    <property type="protein sequence ID" value="MBB6112360.1"/>
    <property type="molecule type" value="Genomic_DNA"/>
</dbReference>
<keyword evidence="1" id="KW-0813">Transport</keyword>
<keyword evidence="2" id="KW-0547">Nucleotide-binding</keyword>
<accession>A0ABR6PRK2</accession>
<proteinExistence type="predicted"/>
<protein>
    <submittedName>
        <fullName evidence="5">ABC-type multidrug transport system ATPase subunit</fullName>
    </submittedName>
</protein>
<sequence>MQPLTLKVDSVQLEFDGRMILQDVYLDCKQGEIVGLLGRNGCGKSSLLRIIFGILTPGFKHVSINDQYISKGYHQTRIAYLPQHNYLPRGIPIEKLAKNFIDPVFWDEFSSLDIYKDHFNKTVGQLSGGELRQLETLMIIYNKADFILLDEPFTHISPIQAELFKPIIKRCAQHKGFIITDHQYRNIIDVSDRIILISDGSTKHVKSKEDLITWGYVSHLD</sequence>
<dbReference type="InterPro" id="IPR050153">
    <property type="entry name" value="Metal_Ion_Import_ABC"/>
</dbReference>
<dbReference type="SMART" id="SM00382">
    <property type="entry name" value="AAA"/>
    <property type="match status" value="1"/>
</dbReference>
<dbReference type="InterPro" id="IPR003439">
    <property type="entry name" value="ABC_transporter-like_ATP-bd"/>
</dbReference>
<dbReference type="InterPro" id="IPR027417">
    <property type="entry name" value="P-loop_NTPase"/>
</dbReference>
<dbReference type="RefSeq" id="WP_076377789.1">
    <property type="nucleotide sequence ID" value="NZ_FTMG01000018.1"/>
</dbReference>
<organism evidence="5 6">
    <name type="scientific">Mucilaginibacter lappiensis</name>
    <dbReference type="NCBI Taxonomy" id="354630"/>
    <lineage>
        <taxon>Bacteria</taxon>
        <taxon>Pseudomonadati</taxon>
        <taxon>Bacteroidota</taxon>
        <taxon>Sphingobacteriia</taxon>
        <taxon>Sphingobacteriales</taxon>
        <taxon>Sphingobacteriaceae</taxon>
        <taxon>Mucilaginibacter</taxon>
    </lineage>
</organism>
<feature type="domain" description="ABC transporter" evidence="4">
    <location>
        <begin position="6"/>
        <end position="220"/>
    </location>
</feature>
<evidence type="ECO:0000313" key="5">
    <source>
        <dbReference type="EMBL" id="MBB6112360.1"/>
    </source>
</evidence>
<keyword evidence="3" id="KW-0067">ATP-binding</keyword>
<dbReference type="Gene3D" id="3.40.50.300">
    <property type="entry name" value="P-loop containing nucleotide triphosphate hydrolases"/>
    <property type="match status" value="1"/>
</dbReference>
<comment type="caution">
    <text evidence="5">The sequence shown here is derived from an EMBL/GenBank/DDBJ whole genome shotgun (WGS) entry which is preliminary data.</text>
</comment>
<gene>
    <name evidence="5" type="ORF">HDF23_005135</name>
</gene>
<evidence type="ECO:0000256" key="3">
    <source>
        <dbReference type="ARBA" id="ARBA00022840"/>
    </source>
</evidence>